<proteinExistence type="predicted"/>
<evidence type="ECO:0000313" key="2">
    <source>
        <dbReference type="Proteomes" id="UP000318359"/>
    </source>
</evidence>
<reference evidence="1 2" key="1">
    <citation type="submission" date="2019-02" db="EMBL/GenBank/DDBJ databases">
        <title>Prokaryotic population dynamics and viral predation in marine succession experiment using metagenomics: the confinement effect.</title>
        <authorList>
            <person name="Haro-Moreno J.M."/>
            <person name="Rodriguez-Valera F."/>
            <person name="Lopez-Perez M."/>
        </authorList>
    </citation>
    <scope>NUCLEOTIDE SEQUENCE [LARGE SCALE GENOMIC DNA]</scope>
    <source>
        <strain evidence="1">MED-G167</strain>
    </source>
</reference>
<name>A0A520MBS4_9GAMM</name>
<accession>A0A520MBS4</accession>
<sequence>MKEDKVLDAIISIISKELKNIQSVLPLPDSKDLIDNLKPNIEKALGSAGYISKSKYESLKSKAEKLEKRLDKLEEIKDL</sequence>
<comment type="caution">
    <text evidence="1">The sequence shown here is derived from an EMBL/GenBank/DDBJ whole genome shotgun (WGS) entry which is preliminary data.</text>
</comment>
<protein>
    <submittedName>
        <fullName evidence="1">Uncharacterized protein</fullName>
    </submittedName>
</protein>
<organism evidence="1 2">
    <name type="scientific">SAR86 cluster bacterium</name>
    <dbReference type="NCBI Taxonomy" id="2030880"/>
    <lineage>
        <taxon>Bacteria</taxon>
        <taxon>Pseudomonadati</taxon>
        <taxon>Pseudomonadota</taxon>
        <taxon>Gammaproteobacteria</taxon>
        <taxon>SAR86 cluster</taxon>
    </lineage>
</organism>
<evidence type="ECO:0000313" key="1">
    <source>
        <dbReference type="EMBL" id="RZO18682.1"/>
    </source>
</evidence>
<dbReference type="EMBL" id="SHBM01000005">
    <property type="protein sequence ID" value="RZO18682.1"/>
    <property type="molecule type" value="Genomic_DNA"/>
</dbReference>
<dbReference type="Proteomes" id="UP000318359">
    <property type="component" value="Unassembled WGS sequence"/>
</dbReference>
<gene>
    <name evidence="1" type="ORF">EVB00_00765</name>
</gene>
<dbReference type="AlphaFoldDB" id="A0A520MBS4"/>